<proteinExistence type="predicted"/>
<organism evidence="3 4">
    <name type="scientific">Allofournierella massiliensis</name>
    <dbReference type="NCBI Taxonomy" id="1650663"/>
    <lineage>
        <taxon>Bacteria</taxon>
        <taxon>Bacillati</taxon>
        <taxon>Bacillota</taxon>
        <taxon>Clostridia</taxon>
        <taxon>Eubacteriales</taxon>
        <taxon>Oscillospiraceae</taxon>
        <taxon>Allofournierella</taxon>
    </lineage>
</organism>
<keyword evidence="5" id="KW-1185">Reference proteome</keyword>
<evidence type="ECO:0000313" key="3">
    <source>
        <dbReference type="EMBL" id="TCL61303.1"/>
    </source>
</evidence>
<reference evidence="2" key="3">
    <citation type="submission" date="2023-06" db="EMBL/GenBank/DDBJ databases">
        <authorList>
            <person name="Zeman M."/>
            <person name="Kubasova T."/>
            <person name="Jahodarova E."/>
            <person name="Nykrynova M."/>
            <person name="Rychlik I."/>
        </authorList>
    </citation>
    <scope>NUCLEOTIDE SEQUENCE</scope>
    <source>
        <strain evidence="2">ET340</strain>
    </source>
</reference>
<accession>A0A4R1R6U0</accession>
<dbReference type="OrthoDB" id="1852970at2"/>
<keyword evidence="1" id="KW-0472">Membrane</keyword>
<keyword evidence="1" id="KW-1133">Transmembrane helix</keyword>
<dbReference type="Proteomes" id="UP000295184">
    <property type="component" value="Unassembled WGS sequence"/>
</dbReference>
<dbReference type="AlphaFoldDB" id="A0A4R1R6U0"/>
<keyword evidence="1" id="KW-0812">Transmembrane</keyword>
<evidence type="ECO:0000256" key="1">
    <source>
        <dbReference type="SAM" id="Phobius"/>
    </source>
</evidence>
<dbReference type="PROSITE" id="PS51257">
    <property type="entry name" value="PROKAR_LIPOPROTEIN"/>
    <property type="match status" value="1"/>
</dbReference>
<evidence type="ECO:0000313" key="5">
    <source>
        <dbReference type="Proteomes" id="UP001529380"/>
    </source>
</evidence>
<reference evidence="2 5" key="2">
    <citation type="submission" date="2023-06" db="EMBL/GenBank/DDBJ databases">
        <title>Identification and characterization of horizontal gene transfer across gut microbiota members of farm animals based on homology search.</title>
        <authorList>
            <person name="Schwarzerova J."/>
            <person name="Nykrynova M."/>
            <person name="Jureckova K."/>
            <person name="Cejkova D."/>
            <person name="Rychlik I."/>
        </authorList>
    </citation>
    <scope>NUCLEOTIDE SEQUENCE [LARGE SCALE GENOMIC DNA]</scope>
    <source>
        <strain evidence="2 5">ET340</strain>
    </source>
</reference>
<dbReference type="EMBL" id="SLUM01000002">
    <property type="protein sequence ID" value="TCL61303.1"/>
    <property type="molecule type" value="Genomic_DNA"/>
</dbReference>
<protein>
    <submittedName>
        <fullName evidence="3">Uncharacterized protein</fullName>
    </submittedName>
</protein>
<feature type="transmembrane region" description="Helical" evidence="1">
    <location>
        <begin position="57"/>
        <end position="74"/>
    </location>
</feature>
<evidence type="ECO:0000313" key="4">
    <source>
        <dbReference type="Proteomes" id="UP000295184"/>
    </source>
</evidence>
<name>A0A4R1R6U0_9FIRM</name>
<dbReference type="Proteomes" id="UP001529380">
    <property type="component" value="Unassembled WGS sequence"/>
</dbReference>
<gene>
    <name evidence="3" type="ORF">EDD77_10241</name>
    <name evidence="2" type="ORF">QUW08_10315</name>
</gene>
<dbReference type="RefSeq" id="WP_058966117.1">
    <property type="nucleotide sequence ID" value="NZ_CABKVM010000019.1"/>
</dbReference>
<dbReference type="EMBL" id="JAUDCL010000018">
    <property type="protein sequence ID" value="MDM8201676.1"/>
    <property type="molecule type" value="Genomic_DNA"/>
</dbReference>
<reference evidence="3 4" key="1">
    <citation type="submission" date="2019-03" db="EMBL/GenBank/DDBJ databases">
        <title>Genomic Encyclopedia of Type Strains, Phase IV (KMG-IV): sequencing the most valuable type-strain genomes for metagenomic binning, comparative biology and taxonomic classification.</title>
        <authorList>
            <person name="Goeker M."/>
        </authorList>
    </citation>
    <scope>NUCLEOTIDE SEQUENCE [LARGE SCALE GENOMIC DNA]</scope>
    <source>
        <strain evidence="3 4">DSM 100451</strain>
    </source>
</reference>
<feature type="transmembrane region" description="Helical" evidence="1">
    <location>
        <begin position="81"/>
        <end position="101"/>
    </location>
</feature>
<sequence>MVQKPWGAGSLSVPLCLLGVLFSCNLPGGFCLGDAIFSLAGLSAWSAGSSGLHYPPYAAILLFVPAAVLGWRFSSHRLAGWGKWVSTLILAFLALSLLFWVL</sequence>
<evidence type="ECO:0000313" key="2">
    <source>
        <dbReference type="EMBL" id="MDM8201676.1"/>
    </source>
</evidence>
<comment type="caution">
    <text evidence="3">The sequence shown here is derived from an EMBL/GenBank/DDBJ whole genome shotgun (WGS) entry which is preliminary data.</text>
</comment>
<dbReference type="GeneID" id="97381262"/>